<dbReference type="PANTHER" id="PTHR10980">
    <property type="entry name" value="RHO GDP-DISSOCIATION INHIBITOR"/>
    <property type="match status" value="1"/>
</dbReference>
<evidence type="ECO:0000313" key="9">
    <source>
        <dbReference type="Proteomes" id="UP000275408"/>
    </source>
</evidence>
<comment type="caution">
    <text evidence="8">The sequence shown here is derived from an EMBL/GenBank/DDBJ whole genome shotgun (WGS) entry which is preliminary data.</text>
</comment>
<dbReference type="AlphaFoldDB" id="A0A3M6TY20"/>
<evidence type="ECO:0000256" key="6">
    <source>
        <dbReference type="ARBA" id="ARBA00080671"/>
    </source>
</evidence>
<evidence type="ECO:0000256" key="4">
    <source>
        <dbReference type="ARBA" id="ARBA00053735"/>
    </source>
</evidence>
<dbReference type="OMA" id="MSLVCET"/>
<dbReference type="GO" id="GO:0016020">
    <property type="term" value="C:membrane"/>
    <property type="evidence" value="ECO:0007669"/>
    <property type="project" value="TreeGrafter"/>
</dbReference>
<dbReference type="Proteomes" id="UP000275408">
    <property type="component" value="Unassembled WGS sequence"/>
</dbReference>
<dbReference type="PRINTS" id="PR00492">
    <property type="entry name" value="RHOGDI"/>
</dbReference>
<keyword evidence="9" id="KW-1185">Reference proteome</keyword>
<dbReference type="Gene3D" id="2.70.50.30">
    <property type="entry name" value="Coagulation Factor XIII, subunit A, domain 1"/>
    <property type="match status" value="1"/>
</dbReference>
<dbReference type="InterPro" id="IPR000406">
    <property type="entry name" value="Rho_GDI"/>
</dbReference>
<dbReference type="Pfam" id="PF02115">
    <property type="entry name" value="Rho_GDI"/>
    <property type="match status" value="1"/>
</dbReference>
<dbReference type="OrthoDB" id="1683373at2759"/>
<reference evidence="8 9" key="1">
    <citation type="journal article" date="2018" name="Sci. Rep.">
        <title>Comparative analysis of the Pocillopora damicornis genome highlights role of immune system in coral evolution.</title>
        <authorList>
            <person name="Cunning R."/>
            <person name="Bay R.A."/>
            <person name="Gillette P."/>
            <person name="Baker A.C."/>
            <person name="Traylor-Knowles N."/>
        </authorList>
    </citation>
    <scope>NUCLEOTIDE SEQUENCE [LARGE SCALE GENOMIC DNA]</scope>
    <source>
        <strain evidence="8">RSMAS</strain>
        <tissue evidence="8">Whole animal</tissue>
    </source>
</reference>
<dbReference type="GO" id="GO:0005829">
    <property type="term" value="C:cytosol"/>
    <property type="evidence" value="ECO:0007669"/>
    <property type="project" value="TreeGrafter"/>
</dbReference>
<keyword evidence="3" id="KW-0963">Cytoplasm</keyword>
<evidence type="ECO:0000256" key="1">
    <source>
        <dbReference type="ARBA" id="ARBA00004496"/>
    </source>
</evidence>
<dbReference type="InterPro" id="IPR014756">
    <property type="entry name" value="Ig_E-set"/>
</dbReference>
<dbReference type="InterPro" id="IPR024792">
    <property type="entry name" value="RhoGDI_dom_sf"/>
</dbReference>
<comment type="subcellular location">
    <subcellularLocation>
        <location evidence="1">Cytoplasm</location>
    </subcellularLocation>
</comment>
<protein>
    <recommendedName>
        <fullName evidence="5">Rho GDP-dissociation inhibitor 3</fullName>
    </recommendedName>
    <alternativeName>
        <fullName evidence="6">Rho-GDI gamma</fullName>
    </alternativeName>
</protein>
<gene>
    <name evidence="8" type="ORF">pdam_00000528</name>
</gene>
<evidence type="ECO:0000256" key="3">
    <source>
        <dbReference type="ARBA" id="ARBA00022490"/>
    </source>
</evidence>
<dbReference type="EMBL" id="RCHS01002704">
    <property type="protein sequence ID" value="RMX46323.1"/>
    <property type="molecule type" value="Genomic_DNA"/>
</dbReference>
<comment type="function">
    <text evidence="4">Inhibits GDP/GTP exchange reaction of RhoB. Interacts specifically with the GDP- and GTP-bound forms of post-translationally processed Rhob and Rhog proteins, both of which show a growth-regulated expression in mammalian cells. Stimulates the release of the GDP-bound but not the GTP-bound RhoB protein. Also inhibits the GDP/GTP exchange of RhoB but shows less ability to inhibit the dissociation of prebound GTP.</text>
</comment>
<comment type="similarity">
    <text evidence="2">Belongs to the Rho GDI family.</text>
</comment>
<dbReference type="GO" id="GO:0007266">
    <property type="term" value="P:Rho protein signal transduction"/>
    <property type="evidence" value="ECO:0007669"/>
    <property type="project" value="InterPro"/>
</dbReference>
<name>A0A3M6TY20_POCDA</name>
<evidence type="ECO:0000256" key="7">
    <source>
        <dbReference type="SAM" id="MobiDB-lite"/>
    </source>
</evidence>
<accession>A0A3M6TY20</accession>
<dbReference type="GO" id="GO:0005094">
    <property type="term" value="F:Rho GDP-dissociation inhibitor activity"/>
    <property type="evidence" value="ECO:0007669"/>
    <property type="project" value="InterPro"/>
</dbReference>
<evidence type="ECO:0000313" key="8">
    <source>
        <dbReference type="EMBL" id="RMX46323.1"/>
    </source>
</evidence>
<dbReference type="FunFam" id="2.70.50.30:FF:000001">
    <property type="entry name" value="Rho GDP-dissociation inhibitor 1"/>
    <property type="match status" value="1"/>
</dbReference>
<evidence type="ECO:0000256" key="5">
    <source>
        <dbReference type="ARBA" id="ARBA00073845"/>
    </source>
</evidence>
<feature type="region of interest" description="Disordered" evidence="7">
    <location>
        <begin position="1"/>
        <end position="27"/>
    </location>
</feature>
<sequence length="197" mass="22188">MAEEEEVPTPIEDEEPEETPGYKPPAQKTLQEIQTLDADDESLVRYKQMLLAGAGAAADEGGPNVKVLKMSVIVEGRPDIELDLTGDLSKLREKPIVIKEGASYKIKITFKVVREIVAGLRFHQVTYRKGIRVDKSSLMVGSYGPKADPHEYLTPCDEAPKGMLARGHYTSKSKFIDDDKNCYLEWEWGFDIKKDWE</sequence>
<organism evidence="8 9">
    <name type="scientific">Pocillopora damicornis</name>
    <name type="common">Cauliflower coral</name>
    <name type="synonym">Millepora damicornis</name>
    <dbReference type="NCBI Taxonomy" id="46731"/>
    <lineage>
        <taxon>Eukaryota</taxon>
        <taxon>Metazoa</taxon>
        <taxon>Cnidaria</taxon>
        <taxon>Anthozoa</taxon>
        <taxon>Hexacorallia</taxon>
        <taxon>Scleractinia</taxon>
        <taxon>Astrocoeniina</taxon>
        <taxon>Pocilloporidae</taxon>
        <taxon>Pocillopora</taxon>
    </lineage>
</organism>
<dbReference type="STRING" id="46731.A0A3M6TY20"/>
<feature type="compositionally biased region" description="Acidic residues" evidence="7">
    <location>
        <begin position="1"/>
        <end position="18"/>
    </location>
</feature>
<proteinExistence type="inferred from homology"/>
<evidence type="ECO:0000256" key="2">
    <source>
        <dbReference type="ARBA" id="ARBA00009758"/>
    </source>
</evidence>
<dbReference type="SUPFAM" id="SSF81296">
    <property type="entry name" value="E set domains"/>
    <property type="match status" value="1"/>
</dbReference>
<dbReference type="PANTHER" id="PTHR10980:SF3">
    <property type="entry name" value="LD16419P"/>
    <property type="match status" value="1"/>
</dbReference>